<dbReference type="CDD" id="cd06261">
    <property type="entry name" value="TM_PBP2"/>
    <property type="match status" value="1"/>
</dbReference>
<protein>
    <submittedName>
        <fullName evidence="11">ABC transporter permease</fullName>
    </submittedName>
</protein>
<dbReference type="PANTHER" id="PTHR43386:SF1">
    <property type="entry name" value="D,D-DIPEPTIDE TRANSPORT SYSTEM PERMEASE PROTEIN DDPC-RELATED"/>
    <property type="match status" value="1"/>
</dbReference>
<sequence>MSDAAASPPAAPAPLAPAPVSLAAPSAWTRATRSGGLLLGVVLVAAMILIAAFAAKVAPYDPDDQDVILNLVGPSAEHWFGTDAFGRDVLSRVIWGARISLFVGFVATLAGVVIGTVIGVVSGYYGGAIDKAITAATDVLLSFPQLIMGLMLVAVLGPNLRNLILAIAVTAIPAFIRVARGSTLAMKERDFVDACRALGYGDLRIMFLHVLPNIMDEVVVMASLWLATAIRTESTLAFIGLGVPPPTATWGGIVREGFDNLLDAWWLSVFPSLAILLVMIALNLIGDGLRDATDPRAPQ</sequence>
<dbReference type="Gene3D" id="1.10.3720.10">
    <property type="entry name" value="MetI-like"/>
    <property type="match status" value="1"/>
</dbReference>
<organism evidence="11">
    <name type="scientific">Alsobacter sp. KACC 23698</name>
    <dbReference type="NCBI Taxonomy" id="3149229"/>
    <lineage>
        <taxon>Bacteria</taxon>
        <taxon>Pseudomonadati</taxon>
        <taxon>Pseudomonadota</taxon>
        <taxon>Alphaproteobacteria</taxon>
        <taxon>Hyphomicrobiales</taxon>
        <taxon>Alsobacteraceae</taxon>
        <taxon>Alsobacter</taxon>
    </lineage>
</organism>
<evidence type="ECO:0000256" key="9">
    <source>
        <dbReference type="RuleBase" id="RU363032"/>
    </source>
</evidence>
<dbReference type="GO" id="GO:0015031">
    <property type="term" value="P:protein transport"/>
    <property type="evidence" value="ECO:0007669"/>
    <property type="project" value="UniProtKB-KW"/>
</dbReference>
<keyword evidence="6" id="KW-0653">Protein transport</keyword>
<dbReference type="Pfam" id="PF12911">
    <property type="entry name" value="OppC_N"/>
    <property type="match status" value="1"/>
</dbReference>
<dbReference type="InterPro" id="IPR025966">
    <property type="entry name" value="OppC_N"/>
</dbReference>
<dbReference type="SUPFAM" id="SSF161098">
    <property type="entry name" value="MetI-like"/>
    <property type="match status" value="1"/>
</dbReference>
<evidence type="ECO:0000259" key="10">
    <source>
        <dbReference type="PROSITE" id="PS50928"/>
    </source>
</evidence>
<comment type="similarity">
    <text evidence="9">Belongs to the binding-protein-dependent transport system permease family.</text>
</comment>
<keyword evidence="5" id="KW-0571">Peptide transport</keyword>
<comment type="subcellular location">
    <subcellularLocation>
        <location evidence="1 9">Cell membrane</location>
        <topology evidence="1 9">Multi-pass membrane protein</topology>
    </subcellularLocation>
</comment>
<dbReference type="RefSeq" id="WP_406853883.1">
    <property type="nucleotide sequence ID" value="NZ_CP157484.1"/>
</dbReference>
<keyword evidence="8 9" id="KW-0472">Membrane</keyword>
<gene>
    <name evidence="11" type="ORF">ABEG18_15095</name>
</gene>
<accession>A0AAU7JA42</accession>
<name>A0AAU7JA42_9HYPH</name>
<dbReference type="InterPro" id="IPR035906">
    <property type="entry name" value="MetI-like_sf"/>
</dbReference>
<evidence type="ECO:0000256" key="7">
    <source>
        <dbReference type="ARBA" id="ARBA00022989"/>
    </source>
</evidence>
<evidence type="ECO:0000256" key="6">
    <source>
        <dbReference type="ARBA" id="ARBA00022927"/>
    </source>
</evidence>
<dbReference type="AlphaFoldDB" id="A0AAU7JA42"/>
<dbReference type="PROSITE" id="PS50928">
    <property type="entry name" value="ABC_TM1"/>
    <property type="match status" value="1"/>
</dbReference>
<evidence type="ECO:0000313" key="11">
    <source>
        <dbReference type="EMBL" id="XBO37060.1"/>
    </source>
</evidence>
<dbReference type="GO" id="GO:0015833">
    <property type="term" value="P:peptide transport"/>
    <property type="evidence" value="ECO:0007669"/>
    <property type="project" value="UniProtKB-KW"/>
</dbReference>
<reference evidence="11" key="1">
    <citation type="submission" date="2024-05" db="EMBL/GenBank/DDBJ databases">
        <authorList>
            <person name="Kim S."/>
            <person name="Heo J."/>
            <person name="Choi H."/>
            <person name="Choi Y."/>
            <person name="Kwon S.-W."/>
            <person name="Kim Y."/>
        </authorList>
    </citation>
    <scope>NUCLEOTIDE SEQUENCE</scope>
    <source>
        <strain evidence="11">KACC 23698</strain>
    </source>
</reference>
<evidence type="ECO:0000256" key="2">
    <source>
        <dbReference type="ARBA" id="ARBA00022448"/>
    </source>
</evidence>
<feature type="transmembrane region" description="Helical" evidence="9">
    <location>
        <begin position="163"/>
        <end position="179"/>
    </location>
</feature>
<dbReference type="InterPro" id="IPR050366">
    <property type="entry name" value="BP-dependent_transpt_permease"/>
</dbReference>
<evidence type="ECO:0000256" key="4">
    <source>
        <dbReference type="ARBA" id="ARBA00022692"/>
    </source>
</evidence>
<feature type="domain" description="ABC transmembrane type-1" evidence="10">
    <location>
        <begin position="97"/>
        <end position="286"/>
    </location>
</feature>
<proteinExistence type="inferred from homology"/>
<dbReference type="Pfam" id="PF00528">
    <property type="entry name" value="BPD_transp_1"/>
    <property type="match status" value="1"/>
</dbReference>
<evidence type="ECO:0000256" key="5">
    <source>
        <dbReference type="ARBA" id="ARBA00022856"/>
    </source>
</evidence>
<dbReference type="PANTHER" id="PTHR43386">
    <property type="entry name" value="OLIGOPEPTIDE TRANSPORT SYSTEM PERMEASE PROTEIN APPC"/>
    <property type="match status" value="1"/>
</dbReference>
<keyword evidence="3" id="KW-1003">Cell membrane</keyword>
<keyword evidence="7 9" id="KW-1133">Transmembrane helix</keyword>
<dbReference type="InterPro" id="IPR000515">
    <property type="entry name" value="MetI-like"/>
</dbReference>
<dbReference type="EMBL" id="CP157484">
    <property type="protein sequence ID" value="XBO37060.1"/>
    <property type="molecule type" value="Genomic_DNA"/>
</dbReference>
<feature type="transmembrane region" description="Helical" evidence="9">
    <location>
        <begin position="139"/>
        <end position="157"/>
    </location>
</feature>
<dbReference type="GO" id="GO:0055085">
    <property type="term" value="P:transmembrane transport"/>
    <property type="evidence" value="ECO:0007669"/>
    <property type="project" value="InterPro"/>
</dbReference>
<evidence type="ECO:0000256" key="3">
    <source>
        <dbReference type="ARBA" id="ARBA00022475"/>
    </source>
</evidence>
<keyword evidence="2 9" id="KW-0813">Transport</keyword>
<feature type="transmembrane region" description="Helical" evidence="9">
    <location>
        <begin position="99"/>
        <end position="127"/>
    </location>
</feature>
<dbReference type="GO" id="GO:0005886">
    <property type="term" value="C:plasma membrane"/>
    <property type="evidence" value="ECO:0007669"/>
    <property type="project" value="UniProtKB-SubCell"/>
</dbReference>
<feature type="transmembrane region" description="Helical" evidence="9">
    <location>
        <begin position="264"/>
        <end position="286"/>
    </location>
</feature>
<evidence type="ECO:0000256" key="8">
    <source>
        <dbReference type="ARBA" id="ARBA00023136"/>
    </source>
</evidence>
<evidence type="ECO:0000256" key="1">
    <source>
        <dbReference type="ARBA" id="ARBA00004651"/>
    </source>
</evidence>
<keyword evidence="4 9" id="KW-0812">Transmembrane</keyword>
<feature type="transmembrane region" description="Helical" evidence="9">
    <location>
        <begin position="36"/>
        <end position="55"/>
    </location>
</feature>